<evidence type="ECO:0000313" key="4">
    <source>
        <dbReference type="EMBL" id="MDI2112840.1"/>
    </source>
</evidence>
<dbReference type="Proteomes" id="UP001431775">
    <property type="component" value="Unassembled WGS sequence"/>
</dbReference>
<name>A0ABT6Q7H5_9PROT</name>
<feature type="region of interest" description="Disordered" evidence="3">
    <location>
        <begin position="46"/>
        <end position="81"/>
    </location>
</feature>
<dbReference type="InterPro" id="IPR007049">
    <property type="entry name" value="Carb-sel_porin_OprB"/>
</dbReference>
<comment type="similarity">
    <text evidence="1 2">Belongs to the OprB family.</text>
</comment>
<keyword evidence="5" id="KW-1185">Reference proteome</keyword>
<evidence type="ECO:0000256" key="1">
    <source>
        <dbReference type="ARBA" id="ARBA00008769"/>
    </source>
</evidence>
<dbReference type="Pfam" id="PF04966">
    <property type="entry name" value="OprB"/>
    <property type="match status" value="1"/>
</dbReference>
<evidence type="ECO:0000313" key="5">
    <source>
        <dbReference type="Proteomes" id="UP001431775"/>
    </source>
</evidence>
<evidence type="ECO:0000256" key="2">
    <source>
        <dbReference type="RuleBase" id="RU363072"/>
    </source>
</evidence>
<dbReference type="InterPro" id="IPR038673">
    <property type="entry name" value="OprB_sf"/>
</dbReference>
<organism evidence="4 5">
    <name type="scientific">Commensalibacter nepenthis</name>
    <dbReference type="NCBI Taxonomy" id="3043872"/>
    <lineage>
        <taxon>Bacteria</taxon>
        <taxon>Pseudomonadati</taxon>
        <taxon>Pseudomonadota</taxon>
        <taxon>Alphaproteobacteria</taxon>
        <taxon>Acetobacterales</taxon>
        <taxon>Acetobacteraceae</taxon>
    </lineage>
</organism>
<dbReference type="RefSeq" id="WP_281462466.1">
    <property type="nucleotide sequence ID" value="NZ_JASBAN010000001.1"/>
</dbReference>
<feature type="compositionally biased region" description="Low complexity" evidence="3">
    <location>
        <begin position="46"/>
        <end position="63"/>
    </location>
</feature>
<accession>A0ABT6Q7H5</accession>
<dbReference type="PANTHER" id="PTHR37944:SF1">
    <property type="entry name" value="PORIN B"/>
    <property type="match status" value="1"/>
</dbReference>
<comment type="caution">
    <text evidence="4">The sequence shown here is derived from an EMBL/GenBank/DDBJ whole genome shotgun (WGS) entry which is preliminary data.</text>
</comment>
<reference evidence="4" key="1">
    <citation type="submission" date="2023-05" db="EMBL/GenBank/DDBJ databases">
        <title>Whole genome sequence of Commensalibacter sp.</title>
        <authorList>
            <person name="Charoenyingcharoen P."/>
            <person name="Yukphan P."/>
        </authorList>
    </citation>
    <scope>NUCLEOTIDE SEQUENCE</scope>
    <source>
        <strain evidence="4">TBRC 10068</strain>
    </source>
</reference>
<protein>
    <submittedName>
        <fullName evidence="4">Carbohydrate porin</fullName>
    </submittedName>
</protein>
<sequence>MKKLLKYLAHIPSYYRKKLTSISVYVPLSLIIYTNHAHAARSSAIISQDASPSTNNSSANPTKKTPPPAKVLDQNTGQHPEDQDMLLKDMWGVRPWLAQYGITFTAVDINEVWGNPYGGTKQGAAYEGMTTLTLNWDPEKVLGIKHGVFNISALQIRGRQFTGENLSDLNNISGIEADRSTRLWELWYQQGFWDDKFTVRIGKLSLDQEFNISDYATMFINSSFGWSMVSSVDTYSGGVDYPLAAPGIRFAFQPNANWTNLFAVTNDNPNDVPFCNPSGAFTCDPQAAHLSGTHFNFNTGVFIINELQYHLNPAPDDAKDKTVSTGYPGTYRIGAYFDSAGFPDQRYNAQRLPLADPNNDQTMWKHRHNWSVYGIIDQMIWRNKDKTHSVGLFGRIQTSPGDRSPVNLGGDAGIVYKGIFNREDDSLGFAWGFGSFGDRARQYDRDYRYFNNDPSWRTRKTEHHIELAWQIQATPWWEIKPDFQYIFNPGGGLNLEEGYHKRIQNEAVFGLRSTVNF</sequence>
<dbReference type="EMBL" id="JASBAN010000001">
    <property type="protein sequence ID" value="MDI2112840.1"/>
    <property type="molecule type" value="Genomic_DNA"/>
</dbReference>
<dbReference type="InterPro" id="IPR052932">
    <property type="entry name" value="OprB_Porin"/>
</dbReference>
<proteinExistence type="inferred from homology"/>
<gene>
    <name evidence="4" type="ORF">QJV33_06005</name>
</gene>
<dbReference type="PANTHER" id="PTHR37944">
    <property type="entry name" value="PORIN B"/>
    <property type="match status" value="1"/>
</dbReference>
<dbReference type="Gene3D" id="2.40.160.180">
    <property type="entry name" value="Carbohydrate-selective porin OprB"/>
    <property type="match status" value="1"/>
</dbReference>
<evidence type="ECO:0000256" key="3">
    <source>
        <dbReference type="SAM" id="MobiDB-lite"/>
    </source>
</evidence>